<dbReference type="Proteomes" id="UP000824120">
    <property type="component" value="Chromosome 4"/>
</dbReference>
<feature type="compositionally biased region" description="Polar residues" evidence="1">
    <location>
        <begin position="7"/>
        <end position="22"/>
    </location>
</feature>
<keyword evidence="3" id="KW-1185">Reference proteome</keyword>
<organism evidence="2 3">
    <name type="scientific">Solanum commersonii</name>
    <name type="common">Commerson's wild potato</name>
    <name type="synonym">Commerson's nightshade</name>
    <dbReference type="NCBI Taxonomy" id="4109"/>
    <lineage>
        <taxon>Eukaryota</taxon>
        <taxon>Viridiplantae</taxon>
        <taxon>Streptophyta</taxon>
        <taxon>Embryophyta</taxon>
        <taxon>Tracheophyta</taxon>
        <taxon>Spermatophyta</taxon>
        <taxon>Magnoliopsida</taxon>
        <taxon>eudicotyledons</taxon>
        <taxon>Gunneridae</taxon>
        <taxon>Pentapetalae</taxon>
        <taxon>asterids</taxon>
        <taxon>lamiids</taxon>
        <taxon>Solanales</taxon>
        <taxon>Solanaceae</taxon>
        <taxon>Solanoideae</taxon>
        <taxon>Solaneae</taxon>
        <taxon>Solanum</taxon>
    </lineage>
</organism>
<name>A0A9J5ZNI8_SOLCO</name>
<gene>
    <name evidence="2" type="ORF">H5410_024947</name>
</gene>
<reference evidence="2 3" key="1">
    <citation type="submission" date="2020-09" db="EMBL/GenBank/DDBJ databases">
        <title>De no assembly of potato wild relative species, Solanum commersonii.</title>
        <authorList>
            <person name="Cho K."/>
        </authorList>
    </citation>
    <scope>NUCLEOTIDE SEQUENCE [LARGE SCALE GENOMIC DNA]</scope>
    <source>
        <strain evidence="2">LZ3.2</strain>
        <tissue evidence="2">Leaf</tissue>
    </source>
</reference>
<dbReference type="EMBL" id="JACXVP010000004">
    <property type="protein sequence ID" value="KAG5613666.1"/>
    <property type="molecule type" value="Genomic_DNA"/>
</dbReference>
<feature type="non-terminal residue" evidence="2">
    <location>
        <position position="75"/>
    </location>
</feature>
<sequence>MGFKPPSASSSSPNILNQNLSDPFSKSFNKTADKFNNNLRCETSSSPKHIGLFRRLDSIFLEAIDHGLSTQCMKM</sequence>
<proteinExistence type="predicted"/>
<accession>A0A9J5ZNI8</accession>
<dbReference type="AlphaFoldDB" id="A0A9J5ZNI8"/>
<comment type="caution">
    <text evidence="2">The sequence shown here is derived from an EMBL/GenBank/DDBJ whole genome shotgun (WGS) entry which is preliminary data.</text>
</comment>
<feature type="region of interest" description="Disordered" evidence="1">
    <location>
        <begin position="1"/>
        <end position="22"/>
    </location>
</feature>
<evidence type="ECO:0000313" key="2">
    <source>
        <dbReference type="EMBL" id="KAG5613666.1"/>
    </source>
</evidence>
<evidence type="ECO:0000256" key="1">
    <source>
        <dbReference type="SAM" id="MobiDB-lite"/>
    </source>
</evidence>
<protein>
    <submittedName>
        <fullName evidence="2">Uncharacterized protein</fullName>
    </submittedName>
</protein>
<evidence type="ECO:0000313" key="3">
    <source>
        <dbReference type="Proteomes" id="UP000824120"/>
    </source>
</evidence>